<comment type="caution">
    <text evidence="3">The sequence shown here is derived from an EMBL/GenBank/DDBJ whole genome shotgun (WGS) entry which is preliminary data.</text>
</comment>
<dbReference type="GO" id="GO:0008643">
    <property type="term" value="P:carbohydrate transport"/>
    <property type="evidence" value="ECO:0007669"/>
    <property type="project" value="InterPro"/>
</dbReference>
<dbReference type="Proteomes" id="UP000636888">
    <property type="component" value="Unassembled WGS sequence"/>
</dbReference>
<evidence type="ECO:0000313" key="3">
    <source>
        <dbReference type="EMBL" id="MBJ6727925.1"/>
    </source>
</evidence>
<evidence type="ECO:0000313" key="4">
    <source>
        <dbReference type="Proteomes" id="UP000636888"/>
    </source>
</evidence>
<dbReference type="Pfam" id="PF04966">
    <property type="entry name" value="OprB"/>
    <property type="match status" value="1"/>
</dbReference>
<organism evidence="3 4">
    <name type="scientific">Geomesophilobacter sediminis</name>
    <dbReference type="NCBI Taxonomy" id="2798584"/>
    <lineage>
        <taxon>Bacteria</taxon>
        <taxon>Pseudomonadati</taxon>
        <taxon>Thermodesulfobacteriota</taxon>
        <taxon>Desulfuromonadia</taxon>
        <taxon>Geobacterales</taxon>
        <taxon>Geobacteraceae</taxon>
        <taxon>Geomesophilobacter</taxon>
    </lineage>
</organism>
<name>A0A8J7M399_9BACT</name>
<comment type="similarity">
    <text evidence="1 2">Belongs to the OprB family.</text>
</comment>
<feature type="chain" id="PRO_5035337952" evidence="2">
    <location>
        <begin position="23"/>
        <end position="462"/>
    </location>
</feature>
<evidence type="ECO:0000256" key="2">
    <source>
        <dbReference type="RuleBase" id="RU363072"/>
    </source>
</evidence>
<evidence type="ECO:0000256" key="1">
    <source>
        <dbReference type="ARBA" id="ARBA00008769"/>
    </source>
</evidence>
<dbReference type="InterPro" id="IPR007049">
    <property type="entry name" value="Carb-sel_porin_OprB"/>
</dbReference>
<reference evidence="3" key="1">
    <citation type="submission" date="2020-12" db="EMBL/GenBank/DDBJ databases">
        <title>Geomonas sp. Red875, isolated from river sediment.</title>
        <authorList>
            <person name="Xu Z."/>
            <person name="Zhang Z."/>
            <person name="Masuda Y."/>
            <person name="Itoh H."/>
            <person name="Senoo K."/>
        </authorList>
    </citation>
    <scope>NUCLEOTIDE SEQUENCE</scope>
    <source>
        <strain evidence="3">Red875</strain>
    </source>
</reference>
<protein>
    <submittedName>
        <fullName evidence="3">Carbohydrate porin</fullName>
    </submittedName>
</protein>
<dbReference type="Gene3D" id="2.40.160.180">
    <property type="entry name" value="Carbohydrate-selective porin OprB"/>
    <property type="match status" value="1"/>
</dbReference>
<dbReference type="GO" id="GO:0016020">
    <property type="term" value="C:membrane"/>
    <property type="evidence" value="ECO:0007669"/>
    <property type="project" value="InterPro"/>
</dbReference>
<dbReference type="EMBL" id="JAEMHM010000033">
    <property type="protein sequence ID" value="MBJ6727925.1"/>
    <property type="molecule type" value="Genomic_DNA"/>
</dbReference>
<dbReference type="InterPro" id="IPR038673">
    <property type="entry name" value="OprB_sf"/>
</dbReference>
<keyword evidence="4" id="KW-1185">Reference proteome</keyword>
<accession>A0A8J7M399</accession>
<feature type="signal peptide" evidence="2">
    <location>
        <begin position="1"/>
        <end position="22"/>
    </location>
</feature>
<dbReference type="AlphaFoldDB" id="A0A8J7M399"/>
<proteinExistence type="inferred from homology"/>
<sequence length="462" mass="49416">MLSVAVMILALLALVPPLTAYAGRFAIPEKVEIGNAACGELARLGAKYQIDGIFSPEFREGKVCYSRVELAAAVVLLTEKMADKVVKEGPGSVDHADLVLVDELQEELRAEMLLARTRTFQQRNEDLGTKLHALSKNISMSGGLVGVLQGSLGNRPTDHVDAVGRGDLVFNFSVGEKTIAVIDVESTGGDGLDRHIGNFSKLDNVAGSTGDRVRFRQAWVEHTAVNDRITLTAGKIDLTSYFDANAVANDENSQFLAGAFTNSPVLGVPDIGPGARLQARLAESLTFGIGYGAGDASGSDVIDHGYGIAELDYKVKLGELEGNYRIYGSIDGARADGENKLLERNAVGGGVSFDQQVSGPVALFFRYGVRERNAYATRGAWSAGGQYTGLIPGRKDDVLAVAYGQILPGVTASQEKLAELYYKVKLSEQISITPVAQYLINPEGDRSRPDVKTLGVRTQVTF</sequence>
<gene>
    <name evidence="3" type="ORF">JFN93_24720</name>
</gene>
<keyword evidence="2" id="KW-0732">Signal</keyword>
<dbReference type="GO" id="GO:0015288">
    <property type="term" value="F:porin activity"/>
    <property type="evidence" value="ECO:0007669"/>
    <property type="project" value="InterPro"/>
</dbReference>